<feature type="signal peptide" evidence="3">
    <location>
        <begin position="1"/>
        <end position="19"/>
    </location>
</feature>
<comment type="caution">
    <text evidence="4">The sequence shown here is derived from an EMBL/GenBank/DDBJ whole genome shotgun (WGS) entry which is preliminary data.</text>
</comment>
<keyword evidence="5" id="KW-1185">Reference proteome</keyword>
<dbReference type="RefSeq" id="WP_344666810.1">
    <property type="nucleotide sequence ID" value="NZ_BAAAQN010000019.1"/>
</dbReference>
<name>A0ABP5FV23_9ACTN</name>
<evidence type="ECO:0000256" key="3">
    <source>
        <dbReference type="SAM" id="SignalP"/>
    </source>
</evidence>
<dbReference type="EMBL" id="BAAAQN010000019">
    <property type="protein sequence ID" value="GAA2032886.1"/>
    <property type="molecule type" value="Genomic_DNA"/>
</dbReference>
<dbReference type="Proteomes" id="UP001500751">
    <property type="component" value="Unassembled WGS sequence"/>
</dbReference>
<evidence type="ECO:0000313" key="4">
    <source>
        <dbReference type="EMBL" id="GAA2032886.1"/>
    </source>
</evidence>
<evidence type="ECO:0000256" key="1">
    <source>
        <dbReference type="SAM" id="MobiDB-lite"/>
    </source>
</evidence>
<feature type="region of interest" description="Disordered" evidence="1">
    <location>
        <begin position="31"/>
        <end position="94"/>
    </location>
</feature>
<feature type="chain" id="PRO_5046534445" evidence="3">
    <location>
        <begin position="20"/>
        <end position="217"/>
    </location>
</feature>
<organism evidence="4 5">
    <name type="scientific">Catenulispora yoronensis</name>
    <dbReference type="NCBI Taxonomy" id="450799"/>
    <lineage>
        <taxon>Bacteria</taxon>
        <taxon>Bacillati</taxon>
        <taxon>Actinomycetota</taxon>
        <taxon>Actinomycetes</taxon>
        <taxon>Catenulisporales</taxon>
        <taxon>Catenulisporaceae</taxon>
        <taxon>Catenulispora</taxon>
    </lineage>
</organism>
<feature type="compositionally biased region" description="Low complexity" evidence="1">
    <location>
        <begin position="31"/>
        <end position="81"/>
    </location>
</feature>
<gene>
    <name evidence="4" type="ORF">GCM10009839_36450</name>
</gene>
<keyword evidence="2" id="KW-0472">Membrane</keyword>
<reference evidence="5" key="1">
    <citation type="journal article" date="2019" name="Int. J. Syst. Evol. Microbiol.">
        <title>The Global Catalogue of Microorganisms (GCM) 10K type strain sequencing project: providing services to taxonomists for standard genome sequencing and annotation.</title>
        <authorList>
            <consortium name="The Broad Institute Genomics Platform"/>
            <consortium name="The Broad Institute Genome Sequencing Center for Infectious Disease"/>
            <person name="Wu L."/>
            <person name="Ma J."/>
        </authorList>
    </citation>
    <scope>NUCLEOTIDE SEQUENCE [LARGE SCALE GENOMIC DNA]</scope>
    <source>
        <strain evidence="5">JCM 16014</strain>
    </source>
</reference>
<feature type="transmembrane region" description="Helical" evidence="2">
    <location>
        <begin position="189"/>
        <end position="208"/>
    </location>
</feature>
<keyword evidence="3" id="KW-0732">Signal</keyword>
<evidence type="ECO:0000313" key="5">
    <source>
        <dbReference type="Proteomes" id="UP001500751"/>
    </source>
</evidence>
<evidence type="ECO:0000256" key="2">
    <source>
        <dbReference type="SAM" id="Phobius"/>
    </source>
</evidence>
<keyword evidence="2" id="KW-1133">Transmembrane helix</keyword>
<protein>
    <submittedName>
        <fullName evidence="4">Uncharacterized protein</fullName>
    </submittedName>
</protein>
<sequence>MRILMTVTALAVAMGPAVAAASTGTVTGPGTTAAPGAASTGGPVARSSATQGSAAQDSAAQGSAAQGSATQGSTTITKPTPTIQPDPAAPGGRIWVSASAAGCPTATGTATSPALTAPITMTATRPDGQGTLRDDLISGAYTLTLHCGGTVTATIHVVAAAQAAGSVAPRGAADTGDGSASDHLGIGDAALGTAFVLSGIGFATASVVRRRRAGTRE</sequence>
<proteinExistence type="predicted"/>
<accession>A0ABP5FV23</accession>
<keyword evidence="2" id="KW-0812">Transmembrane</keyword>